<gene>
    <name evidence="8" type="primary">RvY_19267</name>
    <name evidence="8" type="synonym">RvY_19267.2</name>
    <name evidence="8" type="ORF">RvY_19267-2</name>
</gene>
<dbReference type="InterPro" id="IPR001902">
    <property type="entry name" value="SLC26A/SulP_fam"/>
</dbReference>
<dbReference type="InterPro" id="IPR011547">
    <property type="entry name" value="SLC26A/SulP_dom"/>
</dbReference>
<feature type="domain" description="SLC26A/SulP transporter" evidence="7">
    <location>
        <begin position="106"/>
        <end position="164"/>
    </location>
</feature>
<keyword evidence="2 6" id="KW-0812">Transmembrane</keyword>
<dbReference type="PANTHER" id="PTHR11814">
    <property type="entry name" value="SULFATE TRANSPORTER"/>
    <property type="match status" value="1"/>
</dbReference>
<dbReference type="InterPro" id="IPR018045">
    <property type="entry name" value="S04_transporter_CS"/>
</dbReference>
<dbReference type="GO" id="GO:0016020">
    <property type="term" value="C:membrane"/>
    <property type="evidence" value="ECO:0007669"/>
    <property type="project" value="UniProtKB-SubCell"/>
</dbReference>
<proteinExistence type="predicted"/>
<dbReference type="STRING" id="947166.A0A1D1W9Y2"/>
<dbReference type="Proteomes" id="UP000186922">
    <property type="component" value="Unassembled WGS sequence"/>
</dbReference>
<evidence type="ECO:0000256" key="4">
    <source>
        <dbReference type="ARBA" id="ARBA00023136"/>
    </source>
</evidence>
<evidence type="ECO:0000256" key="2">
    <source>
        <dbReference type="ARBA" id="ARBA00022692"/>
    </source>
</evidence>
<keyword evidence="3 6" id="KW-1133">Transmembrane helix</keyword>
<evidence type="ECO:0000256" key="5">
    <source>
        <dbReference type="SAM" id="MobiDB-lite"/>
    </source>
</evidence>
<evidence type="ECO:0000313" key="9">
    <source>
        <dbReference type="Proteomes" id="UP000186922"/>
    </source>
</evidence>
<comment type="subcellular location">
    <subcellularLocation>
        <location evidence="1">Membrane</location>
        <topology evidence="1">Multi-pass membrane protein</topology>
    </subcellularLocation>
</comment>
<feature type="transmembrane region" description="Helical" evidence="6">
    <location>
        <begin position="82"/>
        <end position="100"/>
    </location>
</feature>
<evidence type="ECO:0000256" key="3">
    <source>
        <dbReference type="ARBA" id="ARBA00022989"/>
    </source>
</evidence>
<feature type="region of interest" description="Disordered" evidence="5">
    <location>
        <begin position="1"/>
        <end position="20"/>
    </location>
</feature>
<dbReference type="GO" id="GO:0008271">
    <property type="term" value="F:secondary active sulfate transmembrane transporter activity"/>
    <property type="evidence" value="ECO:0007669"/>
    <property type="project" value="InterPro"/>
</dbReference>
<accession>A0A1D1W9Y2</accession>
<dbReference type="PROSITE" id="PS01130">
    <property type="entry name" value="SLC26A"/>
    <property type="match status" value="1"/>
</dbReference>
<sequence length="214" mass="24193">MLHVSRAQKDSDSGESRPIQRSSLRFGRNISVSRPIFSQAKFDSAQEFGEHGLPATPWEKVKRSTRRQIEVIKEWHPEWKRLTLGFFLSTFPILGWLRHYDVKQNLLKDVIAGFTVGIMNIPQGMAYALLASMPAVFGLYTSFFPLLIYTLMATSRHVSFGKFGCGKQPKLPSESSNKFCHSVLQGHLLWSVSWPAKSSQNMEEPLAVPPRSAI</sequence>
<dbReference type="OrthoDB" id="288203at2759"/>
<dbReference type="AlphaFoldDB" id="A0A1D1W9Y2"/>
<reference evidence="8 9" key="1">
    <citation type="journal article" date="2016" name="Nat. Commun.">
        <title>Extremotolerant tardigrade genome and improved radiotolerance of human cultured cells by tardigrade-unique protein.</title>
        <authorList>
            <person name="Hashimoto T."/>
            <person name="Horikawa D.D."/>
            <person name="Saito Y."/>
            <person name="Kuwahara H."/>
            <person name="Kozuka-Hata H."/>
            <person name="Shin-I T."/>
            <person name="Minakuchi Y."/>
            <person name="Ohishi K."/>
            <person name="Motoyama A."/>
            <person name="Aizu T."/>
            <person name="Enomoto A."/>
            <person name="Kondo K."/>
            <person name="Tanaka S."/>
            <person name="Hara Y."/>
            <person name="Koshikawa S."/>
            <person name="Sagara H."/>
            <person name="Miura T."/>
            <person name="Yokobori S."/>
            <person name="Miyagawa K."/>
            <person name="Suzuki Y."/>
            <person name="Kubo T."/>
            <person name="Oyama M."/>
            <person name="Kohara Y."/>
            <person name="Fujiyama A."/>
            <person name="Arakawa K."/>
            <person name="Katayama T."/>
            <person name="Toyoda A."/>
            <person name="Kunieda T."/>
        </authorList>
    </citation>
    <scope>NUCLEOTIDE SEQUENCE [LARGE SCALE GENOMIC DNA]</scope>
    <source>
        <strain evidence="8 9">YOKOZUNA-1</strain>
    </source>
</reference>
<evidence type="ECO:0000256" key="6">
    <source>
        <dbReference type="SAM" id="Phobius"/>
    </source>
</evidence>
<evidence type="ECO:0000256" key="1">
    <source>
        <dbReference type="ARBA" id="ARBA00004141"/>
    </source>
</evidence>
<feature type="transmembrane region" description="Helical" evidence="6">
    <location>
        <begin position="126"/>
        <end position="152"/>
    </location>
</feature>
<protein>
    <recommendedName>
        <fullName evidence="7">SLC26A/SulP transporter domain-containing protein</fullName>
    </recommendedName>
</protein>
<dbReference type="Pfam" id="PF00916">
    <property type="entry name" value="Sulfate_transp"/>
    <property type="match status" value="1"/>
</dbReference>
<evidence type="ECO:0000313" key="8">
    <source>
        <dbReference type="EMBL" id="GAV09783.1"/>
    </source>
</evidence>
<keyword evidence="4 6" id="KW-0472">Membrane</keyword>
<comment type="caution">
    <text evidence="8">The sequence shown here is derived from an EMBL/GenBank/DDBJ whole genome shotgun (WGS) entry which is preliminary data.</text>
</comment>
<keyword evidence="9" id="KW-1185">Reference proteome</keyword>
<name>A0A1D1W9Y2_RAMVA</name>
<evidence type="ECO:0000259" key="7">
    <source>
        <dbReference type="Pfam" id="PF00916"/>
    </source>
</evidence>
<organism evidence="8 9">
    <name type="scientific">Ramazzottius varieornatus</name>
    <name type="common">Water bear</name>
    <name type="synonym">Tardigrade</name>
    <dbReference type="NCBI Taxonomy" id="947166"/>
    <lineage>
        <taxon>Eukaryota</taxon>
        <taxon>Metazoa</taxon>
        <taxon>Ecdysozoa</taxon>
        <taxon>Tardigrada</taxon>
        <taxon>Eutardigrada</taxon>
        <taxon>Parachela</taxon>
        <taxon>Hypsibioidea</taxon>
        <taxon>Ramazzottiidae</taxon>
        <taxon>Ramazzottius</taxon>
    </lineage>
</organism>
<dbReference type="EMBL" id="BDGG01000027">
    <property type="protein sequence ID" value="GAV09783.1"/>
    <property type="molecule type" value="Genomic_DNA"/>
</dbReference>